<dbReference type="OrthoDB" id="427410at2759"/>
<gene>
    <name evidence="9" type="ORF">JRQ81_008744</name>
</gene>
<feature type="domain" description="RING-type" evidence="8">
    <location>
        <begin position="365"/>
        <end position="405"/>
    </location>
</feature>
<keyword evidence="4 5" id="KW-0694">RNA-binding</keyword>
<evidence type="ECO:0000256" key="2">
    <source>
        <dbReference type="ARBA" id="ARBA00022771"/>
    </source>
</evidence>
<evidence type="ECO:0000256" key="7">
    <source>
        <dbReference type="SAM" id="MobiDB-lite"/>
    </source>
</evidence>
<proteinExistence type="predicted"/>
<dbReference type="Gene3D" id="3.30.40.10">
    <property type="entry name" value="Zinc/RING finger domain, C3HC4 (zinc finger)"/>
    <property type="match status" value="1"/>
</dbReference>
<dbReference type="Pfam" id="PF00013">
    <property type="entry name" value="KH_1"/>
    <property type="match status" value="1"/>
</dbReference>
<dbReference type="InterPro" id="IPR047226">
    <property type="entry name" value="KH-I_MEX3_rpt2"/>
</dbReference>
<dbReference type="SMART" id="SM00322">
    <property type="entry name" value="KH"/>
    <property type="match status" value="1"/>
</dbReference>
<feature type="compositionally biased region" description="Low complexity" evidence="7">
    <location>
        <begin position="328"/>
        <end position="355"/>
    </location>
</feature>
<dbReference type="PANTHER" id="PTHR23285:SF3">
    <property type="entry name" value="RNA-BINDING PROTEIN MEX3D"/>
    <property type="match status" value="1"/>
</dbReference>
<dbReference type="InterPro" id="IPR047227">
    <property type="entry name" value="MEX3"/>
</dbReference>
<dbReference type="AlphaFoldDB" id="A0A9Q0XE07"/>
<dbReference type="SUPFAM" id="SSF57850">
    <property type="entry name" value="RING/U-box"/>
    <property type="match status" value="1"/>
</dbReference>
<keyword evidence="3" id="KW-0862">Zinc</keyword>
<dbReference type="CDD" id="cd22424">
    <property type="entry name" value="KH-I_MEX3_rpt2"/>
    <property type="match status" value="1"/>
</dbReference>
<feature type="region of interest" description="Disordered" evidence="7">
    <location>
        <begin position="1"/>
        <end position="89"/>
    </location>
</feature>
<evidence type="ECO:0000256" key="5">
    <source>
        <dbReference type="PROSITE-ProRule" id="PRU00117"/>
    </source>
</evidence>
<evidence type="ECO:0000313" key="9">
    <source>
        <dbReference type="EMBL" id="KAJ7308223.1"/>
    </source>
</evidence>
<dbReference type="Proteomes" id="UP001142489">
    <property type="component" value="Unassembled WGS sequence"/>
</dbReference>
<dbReference type="PANTHER" id="PTHR23285">
    <property type="entry name" value="RING FINGER AND KH DOMAIN CONTAINING PROTEIN 1"/>
    <property type="match status" value="1"/>
</dbReference>
<evidence type="ECO:0000313" key="10">
    <source>
        <dbReference type="Proteomes" id="UP001142489"/>
    </source>
</evidence>
<name>A0A9Q0XE07_9SAUR</name>
<keyword evidence="10" id="KW-1185">Reference proteome</keyword>
<feature type="region of interest" description="Disordered" evidence="7">
    <location>
        <begin position="183"/>
        <end position="231"/>
    </location>
</feature>
<dbReference type="InterPro" id="IPR001841">
    <property type="entry name" value="Znf_RING"/>
</dbReference>
<comment type="caution">
    <text evidence="9">The sequence shown here is derived from an EMBL/GenBank/DDBJ whole genome shotgun (WGS) entry which is preliminary data.</text>
</comment>
<protein>
    <recommendedName>
        <fullName evidence="8">RING-type domain-containing protein</fullName>
    </recommendedName>
</protein>
<dbReference type="PROSITE" id="PS50089">
    <property type="entry name" value="ZF_RING_2"/>
    <property type="match status" value="1"/>
</dbReference>
<dbReference type="GO" id="GO:0008270">
    <property type="term" value="F:zinc ion binding"/>
    <property type="evidence" value="ECO:0007669"/>
    <property type="project" value="UniProtKB-KW"/>
</dbReference>
<keyword evidence="2 6" id="KW-0863">Zinc-finger</keyword>
<dbReference type="InterPro" id="IPR013083">
    <property type="entry name" value="Znf_RING/FYVE/PHD"/>
</dbReference>
<feature type="region of interest" description="Disordered" evidence="7">
    <location>
        <begin position="275"/>
        <end position="359"/>
    </location>
</feature>
<organism evidence="9 10">
    <name type="scientific">Phrynocephalus forsythii</name>
    <dbReference type="NCBI Taxonomy" id="171643"/>
    <lineage>
        <taxon>Eukaryota</taxon>
        <taxon>Metazoa</taxon>
        <taxon>Chordata</taxon>
        <taxon>Craniata</taxon>
        <taxon>Vertebrata</taxon>
        <taxon>Euteleostomi</taxon>
        <taxon>Lepidosauria</taxon>
        <taxon>Squamata</taxon>
        <taxon>Bifurcata</taxon>
        <taxon>Unidentata</taxon>
        <taxon>Episquamata</taxon>
        <taxon>Toxicofera</taxon>
        <taxon>Iguania</taxon>
        <taxon>Acrodonta</taxon>
        <taxon>Agamidae</taxon>
        <taxon>Agaminae</taxon>
        <taxon>Phrynocephalus</taxon>
    </lineage>
</organism>
<dbReference type="GO" id="GO:0003723">
    <property type="term" value="F:RNA binding"/>
    <property type="evidence" value="ECO:0007669"/>
    <property type="project" value="UniProtKB-UniRule"/>
</dbReference>
<accession>A0A9Q0XE07</accession>
<dbReference type="InterPro" id="IPR004088">
    <property type="entry name" value="KH_dom_type_1"/>
</dbReference>
<evidence type="ECO:0000256" key="4">
    <source>
        <dbReference type="ARBA" id="ARBA00022884"/>
    </source>
</evidence>
<evidence type="ECO:0000259" key="8">
    <source>
        <dbReference type="PROSITE" id="PS50089"/>
    </source>
</evidence>
<evidence type="ECO:0000256" key="3">
    <source>
        <dbReference type="ARBA" id="ARBA00022833"/>
    </source>
</evidence>
<dbReference type="Gene3D" id="3.30.1370.10">
    <property type="entry name" value="K Homology domain, type 1"/>
    <property type="match status" value="1"/>
</dbReference>
<dbReference type="InterPro" id="IPR036612">
    <property type="entry name" value="KH_dom_type_1_sf"/>
</dbReference>
<dbReference type="SUPFAM" id="SSF54791">
    <property type="entry name" value="Eukaryotic type KH-domain (KH-domain type I)"/>
    <property type="match status" value="1"/>
</dbReference>
<dbReference type="Pfam" id="PF13920">
    <property type="entry name" value="zf-C3HC4_3"/>
    <property type="match status" value="1"/>
</dbReference>
<evidence type="ECO:0000256" key="1">
    <source>
        <dbReference type="ARBA" id="ARBA00022723"/>
    </source>
</evidence>
<keyword evidence="1" id="KW-0479">Metal-binding</keyword>
<dbReference type="EMBL" id="JAPFRF010000018">
    <property type="protein sequence ID" value="KAJ7308223.1"/>
    <property type="molecule type" value="Genomic_DNA"/>
</dbReference>
<sequence>MARPGLRVLQDQSLTGENQHLHKNAGAGRGARVHRDGAQGGRGNGQAGDPFGGGALLHDPGHAPPHPRGRGLGGGAAQPAGPDHHPSARVPYRVVGLVVGPKGATVKRIQHQTHTYIVTPSRDKEPIFEVTGMPENVDRAREEIEAHITLRTGAFVDVHSDNDFHSNGTDVCLDFLGGGSPGLWSKTPNPTRRTLSGLRNHPLGSSDTAPPADELYSEGTPRSPFGASGSFPFGEPPVPLLGSGEGDFGFDSLAFDFIPSAAIWCPFESSANPLQAVGSGGSSSSSSQRRHSSFSGPASPAGRRPSPRAGGPWNTRWPAGSRATPSAPGRGSTGYSSSSSLPSHPSGSPTESSSSDGAGKNSRECVACFESEVMAALVPCGHNLFCMECAARICRLPNPECPACRTPATQAIHIFS</sequence>
<evidence type="ECO:0000256" key="6">
    <source>
        <dbReference type="PROSITE-ProRule" id="PRU00175"/>
    </source>
</evidence>
<feature type="compositionally biased region" description="Low complexity" evidence="7">
    <location>
        <begin position="282"/>
        <end position="312"/>
    </location>
</feature>
<reference evidence="9" key="1">
    <citation type="journal article" date="2023" name="DNA Res.">
        <title>Chromosome-level genome assembly of Phrynocephalus forsythii using third-generation DNA sequencing and Hi-C analysis.</title>
        <authorList>
            <person name="Qi Y."/>
            <person name="Zhao W."/>
            <person name="Zhao Y."/>
            <person name="Niu C."/>
            <person name="Cao S."/>
            <person name="Zhang Y."/>
        </authorList>
    </citation>
    <scope>NUCLEOTIDE SEQUENCE</scope>
    <source>
        <tissue evidence="9">Muscle</tissue>
    </source>
</reference>
<feature type="compositionally biased region" description="Gly residues" evidence="7">
    <location>
        <begin position="38"/>
        <end position="55"/>
    </location>
</feature>
<dbReference type="FunFam" id="3.30.40.10:FF:000090">
    <property type="entry name" value="Mex-3 RNA-binding family member C"/>
    <property type="match status" value="1"/>
</dbReference>
<dbReference type="InterPro" id="IPR004087">
    <property type="entry name" value="KH_dom"/>
</dbReference>
<dbReference type="PROSITE" id="PS50084">
    <property type="entry name" value="KH_TYPE_1"/>
    <property type="match status" value="1"/>
</dbReference>